<feature type="transmembrane region" description="Helical" evidence="1">
    <location>
        <begin position="21"/>
        <end position="41"/>
    </location>
</feature>
<keyword evidence="1" id="KW-0472">Membrane</keyword>
<feature type="transmembrane region" description="Helical" evidence="1">
    <location>
        <begin position="141"/>
        <end position="159"/>
    </location>
</feature>
<gene>
    <name evidence="3" type="ORF">Q8A70_06675</name>
</gene>
<sequence>MSPSSGSESATATAADLQKTYLAGIGTVLLATLAWSFSGVFTRLLTTDIWTAIAWRSFFGGLFLLIPYIAMNGRRSLSVLLKIGRPGILFVLCQVICQACTVGGLYFTSVANVTVIYATSPFLAAGLAWWLLREKMRGRTIAAGLVSMAGIFIIVAGSVGGGHLLGDLLAIGMTVSFAFIIVIPRARRELPLLPTTVVSAFATALIFAPFSSPAALDLHNWSVLAGFGLTNFSVALFLFVFGARRVSAAEAALIGTLEIVFAPLWVWMMFAERPANTTLIGGALVLAVIVWHTYRDLRDPRGA</sequence>
<feature type="transmembrane region" description="Helical" evidence="1">
    <location>
        <begin position="113"/>
        <end position="132"/>
    </location>
</feature>
<feature type="transmembrane region" description="Helical" evidence="1">
    <location>
        <begin position="53"/>
        <end position="71"/>
    </location>
</feature>
<keyword evidence="1" id="KW-0812">Transmembrane</keyword>
<feature type="transmembrane region" description="Helical" evidence="1">
    <location>
        <begin position="83"/>
        <end position="107"/>
    </location>
</feature>
<accession>A0ABU0YI03</accession>
<evidence type="ECO:0000259" key="2">
    <source>
        <dbReference type="Pfam" id="PF00892"/>
    </source>
</evidence>
<evidence type="ECO:0000256" key="1">
    <source>
        <dbReference type="SAM" id="Phobius"/>
    </source>
</evidence>
<feature type="domain" description="EamA" evidence="2">
    <location>
        <begin position="165"/>
        <end position="290"/>
    </location>
</feature>
<dbReference type="Proteomes" id="UP001230156">
    <property type="component" value="Unassembled WGS sequence"/>
</dbReference>
<organism evidence="3 4">
    <name type="scientific">Dongia sedimenti</name>
    <dbReference type="NCBI Taxonomy" id="3064282"/>
    <lineage>
        <taxon>Bacteria</taxon>
        <taxon>Pseudomonadati</taxon>
        <taxon>Pseudomonadota</taxon>
        <taxon>Alphaproteobacteria</taxon>
        <taxon>Rhodospirillales</taxon>
        <taxon>Dongiaceae</taxon>
        <taxon>Dongia</taxon>
    </lineage>
</organism>
<dbReference type="EMBL" id="JAUYVI010000002">
    <property type="protein sequence ID" value="MDQ7247342.1"/>
    <property type="molecule type" value="Genomic_DNA"/>
</dbReference>
<feature type="domain" description="EamA" evidence="2">
    <location>
        <begin position="23"/>
        <end position="155"/>
    </location>
</feature>
<proteinExistence type="predicted"/>
<keyword evidence="4" id="KW-1185">Reference proteome</keyword>
<feature type="transmembrane region" description="Helical" evidence="1">
    <location>
        <begin position="274"/>
        <end position="294"/>
    </location>
</feature>
<comment type="caution">
    <text evidence="3">The sequence shown here is derived from an EMBL/GenBank/DDBJ whole genome shotgun (WGS) entry which is preliminary data.</text>
</comment>
<name>A0ABU0YI03_9PROT</name>
<feature type="transmembrane region" description="Helical" evidence="1">
    <location>
        <begin position="222"/>
        <end position="241"/>
    </location>
</feature>
<evidence type="ECO:0000313" key="4">
    <source>
        <dbReference type="Proteomes" id="UP001230156"/>
    </source>
</evidence>
<dbReference type="PANTHER" id="PTHR22911">
    <property type="entry name" value="ACYL-MALONYL CONDENSING ENZYME-RELATED"/>
    <property type="match status" value="1"/>
</dbReference>
<dbReference type="InterPro" id="IPR000620">
    <property type="entry name" value="EamA_dom"/>
</dbReference>
<feature type="transmembrane region" description="Helical" evidence="1">
    <location>
        <begin position="248"/>
        <end position="268"/>
    </location>
</feature>
<reference evidence="4" key="1">
    <citation type="submission" date="2023-08" db="EMBL/GenBank/DDBJ databases">
        <title>Rhodospirillaceae gen. nov., a novel taxon isolated from the Yangtze River Yuezi River estuary sludge.</title>
        <authorList>
            <person name="Ruan L."/>
        </authorList>
    </citation>
    <scope>NUCLEOTIDE SEQUENCE [LARGE SCALE GENOMIC DNA]</scope>
    <source>
        <strain evidence="4">R-7</strain>
    </source>
</reference>
<dbReference type="PANTHER" id="PTHR22911:SF135">
    <property type="entry name" value="BLR4310 PROTEIN"/>
    <property type="match status" value="1"/>
</dbReference>
<dbReference type="Pfam" id="PF00892">
    <property type="entry name" value="EamA"/>
    <property type="match status" value="2"/>
</dbReference>
<feature type="transmembrane region" description="Helical" evidence="1">
    <location>
        <begin position="165"/>
        <end position="183"/>
    </location>
</feature>
<feature type="transmembrane region" description="Helical" evidence="1">
    <location>
        <begin position="190"/>
        <end position="210"/>
    </location>
</feature>
<keyword evidence="1" id="KW-1133">Transmembrane helix</keyword>
<dbReference type="RefSeq" id="WP_379954742.1">
    <property type="nucleotide sequence ID" value="NZ_JAUYVI010000002.1"/>
</dbReference>
<evidence type="ECO:0000313" key="3">
    <source>
        <dbReference type="EMBL" id="MDQ7247342.1"/>
    </source>
</evidence>
<protein>
    <submittedName>
        <fullName evidence="3">DMT family transporter</fullName>
    </submittedName>
</protein>
<dbReference type="InterPro" id="IPR037185">
    <property type="entry name" value="EmrE-like"/>
</dbReference>
<dbReference type="SUPFAM" id="SSF103481">
    <property type="entry name" value="Multidrug resistance efflux transporter EmrE"/>
    <property type="match status" value="2"/>
</dbReference>